<dbReference type="OrthoDB" id="410886at2759"/>
<protein>
    <submittedName>
        <fullName evidence="4">SET domain-containing protein</fullName>
    </submittedName>
</protein>
<evidence type="ECO:0000313" key="5">
    <source>
        <dbReference type="Proteomes" id="UP001152797"/>
    </source>
</evidence>
<keyword evidence="5" id="KW-1185">Reference proteome</keyword>
<dbReference type="EMBL" id="CAMXCT030004454">
    <property type="protein sequence ID" value="CAL4796471.1"/>
    <property type="molecule type" value="Genomic_DNA"/>
</dbReference>
<name>A0A9P1DEQ5_9DINO</name>
<comment type="caution">
    <text evidence="2">The sequence shown here is derived from an EMBL/GenBank/DDBJ whole genome shotgun (WGS) entry which is preliminary data.</text>
</comment>
<sequence length="80" mass="9135">MLPREAVLWTISEVDVFLGSLGFIRPGRESSMMRSSKRLVRAVRGGYKPLEFRCAPSEPRRYKSQAQTCQTLQSSFLEPL</sequence>
<dbReference type="EMBL" id="CAMXCT010000125">
    <property type="protein sequence ID" value="CAI3974271.1"/>
    <property type="molecule type" value="Genomic_DNA"/>
</dbReference>
<evidence type="ECO:0000313" key="2">
    <source>
        <dbReference type="EMBL" id="CAI4009159.1"/>
    </source>
</evidence>
<dbReference type="AlphaFoldDB" id="A0A9P1DEQ5"/>
<dbReference type="EMBL" id="CAMXCT020004454">
    <property type="protein sequence ID" value="CAL1162534.1"/>
    <property type="molecule type" value="Genomic_DNA"/>
</dbReference>
<proteinExistence type="predicted"/>
<gene>
    <name evidence="1" type="ORF">C1SCF055_LOCUS2691</name>
    <name evidence="2" type="ORF">C1SCF055_LOCUS34532</name>
</gene>
<evidence type="ECO:0000313" key="4">
    <source>
        <dbReference type="EMBL" id="CAL4761583.1"/>
    </source>
</evidence>
<evidence type="ECO:0000313" key="1">
    <source>
        <dbReference type="EMBL" id="CAI3974271.1"/>
    </source>
</evidence>
<organism evidence="2">
    <name type="scientific">Cladocopium goreaui</name>
    <dbReference type="NCBI Taxonomy" id="2562237"/>
    <lineage>
        <taxon>Eukaryota</taxon>
        <taxon>Sar</taxon>
        <taxon>Alveolata</taxon>
        <taxon>Dinophyceae</taxon>
        <taxon>Suessiales</taxon>
        <taxon>Symbiodiniaceae</taxon>
        <taxon>Cladocopium</taxon>
    </lineage>
</organism>
<accession>A0A9P1DEQ5</accession>
<dbReference type="EMBL" id="CAMXCT020000125">
    <property type="protein sequence ID" value="CAL1127646.1"/>
    <property type="molecule type" value="Genomic_DNA"/>
</dbReference>
<reference evidence="2" key="1">
    <citation type="submission" date="2022-10" db="EMBL/GenBank/DDBJ databases">
        <authorList>
            <person name="Chen Y."/>
            <person name="Dougan E. K."/>
            <person name="Chan C."/>
            <person name="Rhodes N."/>
            <person name="Thang M."/>
        </authorList>
    </citation>
    <scope>NUCLEOTIDE SEQUENCE</scope>
</reference>
<dbReference type="EMBL" id="CAMXCT030000125">
    <property type="protein sequence ID" value="CAL4761583.1"/>
    <property type="molecule type" value="Genomic_DNA"/>
</dbReference>
<reference evidence="3" key="2">
    <citation type="submission" date="2024-04" db="EMBL/GenBank/DDBJ databases">
        <authorList>
            <person name="Chen Y."/>
            <person name="Shah S."/>
            <person name="Dougan E. K."/>
            <person name="Thang M."/>
            <person name="Chan C."/>
        </authorList>
    </citation>
    <scope>NUCLEOTIDE SEQUENCE [LARGE SCALE GENOMIC DNA]</scope>
</reference>
<dbReference type="EMBL" id="CAMXCT010004454">
    <property type="protein sequence ID" value="CAI4009159.1"/>
    <property type="molecule type" value="Genomic_DNA"/>
</dbReference>
<dbReference type="Proteomes" id="UP001152797">
    <property type="component" value="Unassembled WGS sequence"/>
</dbReference>
<evidence type="ECO:0000313" key="3">
    <source>
        <dbReference type="EMBL" id="CAL1127646.1"/>
    </source>
</evidence>